<reference evidence="2" key="1">
    <citation type="journal article" date="2019" name="Int. J. Syst. Evol. Microbiol.">
        <title>The Global Catalogue of Microorganisms (GCM) 10K type strain sequencing project: providing services to taxonomists for standard genome sequencing and annotation.</title>
        <authorList>
            <consortium name="The Broad Institute Genomics Platform"/>
            <consortium name="The Broad Institute Genome Sequencing Center for Infectious Disease"/>
            <person name="Wu L."/>
            <person name="Ma J."/>
        </authorList>
    </citation>
    <scope>NUCLEOTIDE SEQUENCE [LARGE SCALE GENOMIC DNA]</scope>
    <source>
        <strain evidence="2">CGMCC 1.12931</strain>
    </source>
</reference>
<evidence type="ECO:0000313" key="2">
    <source>
        <dbReference type="Proteomes" id="UP000599179"/>
    </source>
</evidence>
<keyword evidence="2" id="KW-1185">Reference proteome</keyword>
<comment type="caution">
    <text evidence="1">The sequence shown here is derived from an EMBL/GenBank/DDBJ whole genome shotgun (WGS) entry which is preliminary data.</text>
</comment>
<dbReference type="RefSeq" id="WP_188459113.1">
    <property type="nucleotide sequence ID" value="NZ_BMGM01000009.1"/>
</dbReference>
<organism evidence="1 2">
    <name type="scientific">Psychroflexus planctonicus</name>
    <dbReference type="NCBI Taxonomy" id="1526575"/>
    <lineage>
        <taxon>Bacteria</taxon>
        <taxon>Pseudomonadati</taxon>
        <taxon>Bacteroidota</taxon>
        <taxon>Flavobacteriia</taxon>
        <taxon>Flavobacteriales</taxon>
        <taxon>Flavobacteriaceae</taxon>
        <taxon>Psychroflexus</taxon>
    </lineage>
</organism>
<dbReference type="PANTHER" id="PTHR38009:SF1">
    <property type="entry name" value="CONSERVED HYPOTHETICAL PHAGE TAIL PROTEIN"/>
    <property type="match status" value="1"/>
</dbReference>
<dbReference type="EMBL" id="BMGM01000009">
    <property type="protein sequence ID" value="GGE41003.1"/>
    <property type="molecule type" value="Genomic_DNA"/>
</dbReference>
<gene>
    <name evidence="1" type="ORF">GCM10010832_21340</name>
</gene>
<dbReference type="PANTHER" id="PTHR38009">
    <property type="entry name" value="CONSERVED HYPOTHETICAL PHAGE TAIL PROTEIN"/>
    <property type="match status" value="1"/>
</dbReference>
<name>A0ABQ1SHZ3_9FLAO</name>
<accession>A0ABQ1SHZ3</accession>
<sequence>MKLDKGDYPVLGFNFKVTSTIAMGVNNPTSNKKSSTLGPDESFFQSISGISASVGGSEIYNSGINNRQFKLPTSTTYQDLKLTRGIVKKSSSLGDWCRNFLIKDSSTYQIERRTLNVMLLDRSRKDILSTWSFFNCYPREIDIGAFNADKSEIAIESLTLTYSHFSQDI</sequence>
<protein>
    <recommendedName>
        <fullName evidence="3">Phage tail protein</fullName>
    </recommendedName>
</protein>
<evidence type="ECO:0000313" key="1">
    <source>
        <dbReference type="EMBL" id="GGE41003.1"/>
    </source>
</evidence>
<dbReference type="NCBIfam" id="TIGR02241">
    <property type="entry name" value="conserved hypothetical phage tail region protein"/>
    <property type="match status" value="1"/>
</dbReference>
<dbReference type="Pfam" id="PF06841">
    <property type="entry name" value="Phage_T4_gp19"/>
    <property type="match status" value="1"/>
</dbReference>
<evidence type="ECO:0008006" key="3">
    <source>
        <dbReference type="Google" id="ProtNLM"/>
    </source>
</evidence>
<dbReference type="InterPro" id="IPR011747">
    <property type="entry name" value="CHP02241"/>
</dbReference>
<proteinExistence type="predicted"/>
<dbReference type="InterPro" id="IPR010667">
    <property type="entry name" value="Phage_T4_Gp19"/>
</dbReference>
<dbReference type="Proteomes" id="UP000599179">
    <property type="component" value="Unassembled WGS sequence"/>
</dbReference>